<dbReference type="InterPro" id="IPR046826">
    <property type="entry name" value="PDH_N"/>
</dbReference>
<gene>
    <name evidence="5" type="ORF">EG19_08900</name>
</gene>
<dbReference type="PANTHER" id="PTHR21363">
    <property type="entry name" value="PREPHENATE DEHYDROGENASE"/>
    <property type="match status" value="1"/>
</dbReference>
<dbReference type="Gene3D" id="3.40.50.720">
    <property type="entry name" value="NAD(P)-binding Rossmann-like Domain"/>
    <property type="match status" value="1"/>
</dbReference>
<dbReference type="Pfam" id="PF01817">
    <property type="entry name" value="CM_2"/>
    <property type="match status" value="1"/>
</dbReference>
<dbReference type="GO" id="GO:0046417">
    <property type="term" value="P:chorismate metabolic process"/>
    <property type="evidence" value="ECO:0007669"/>
    <property type="project" value="InterPro"/>
</dbReference>
<evidence type="ECO:0000313" key="6">
    <source>
        <dbReference type="Proteomes" id="UP000027284"/>
    </source>
</evidence>
<keyword evidence="6" id="KW-1185">Reference proteome</keyword>
<dbReference type="Pfam" id="PF02153">
    <property type="entry name" value="PDH_N"/>
    <property type="match status" value="1"/>
</dbReference>
<proteinExistence type="predicted"/>
<protein>
    <recommendedName>
        <fullName evidence="1">chorismate mutase</fullName>
        <ecNumber evidence="1">5.4.99.5</ecNumber>
    </recommendedName>
</protein>
<keyword evidence="2" id="KW-0560">Oxidoreductase</keyword>
<dbReference type="AlphaFoldDB" id="A0A062Y1V6"/>
<dbReference type="Gene3D" id="1.20.59.10">
    <property type="entry name" value="Chorismate mutase"/>
    <property type="match status" value="1"/>
</dbReference>
<feature type="domain" description="Chorismate mutase" evidence="3">
    <location>
        <begin position="1"/>
        <end position="88"/>
    </location>
</feature>
<evidence type="ECO:0000313" key="5">
    <source>
        <dbReference type="EMBL" id="KDA54760.1"/>
    </source>
</evidence>
<dbReference type="SUPFAM" id="SSF48600">
    <property type="entry name" value="Chorismate mutase II"/>
    <property type="match status" value="1"/>
</dbReference>
<dbReference type="InterPro" id="IPR003099">
    <property type="entry name" value="Prephen_DH"/>
</dbReference>
<dbReference type="Pfam" id="PF20463">
    <property type="entry name" value="PDH_C"/>
    <property type="match status" value="1"/>
</dbReference>
<dbReference type="PROSITE" id="PS51176">
    <property type="entry name" value="PDH_ADH"/>
    <property type="match status" value="1"/>
</dbReference>
<dbReference type="SUPFAM" id="SSF51735">
    <property type="entry name" value="NAD(P)-binding Rossmann-fold domains"/>
    <property type="match status" value="1"/>
</dbReference>
<dbReference type="InterPro" id="IPR036291">
    <property type="entry name" value="NAD(P)-bd_dom_sf"/>
</dbReference>
<dbReference type="InterPro" id="IPR046825">
    <property type="entry name" value="PDH_C"/>
</dbReference>
<dbReference type="EC" id="5.4.99.5" evidence="1"/>
<dbReference type="EMBL" id="JMFG01000004">
    <property type="protein sequence ID" value="KDA54760.1"/>
    <property type="molecule type" value="Genomic_DNA"/>
</dbReference>
<dbReference type="SMART" id="SM00830">
    <property type="entry name" value="CM_2"/>
    <property type="match status" value="1"/>
</dbReference>
<name>A0A062Y1V6_9BACT</name>
<feature type="domain" description="Prephenate/arogenate dehydrogenase" evidence="4">
    <location>
        <begin position="97"/>
        <end position="368"/>
    </location>
</feature>
<dbReference type="InterPro" id="IPR002701">
    <property type="entry name" value="CM_II_prokaryot"/>
</dbReference>
<evidence type="ECO:0000259" key="4">
    <source>
        <dbReference type="PROSITE" id="PS51176"/>
    </source>
</evidence>
<reference evidence="5 6" key="1">
    <citation type="submission" date="2014-04" db="EMBL/GenBank/DDBJ databases">
        <title>The Genome Sequence of Thermoanaerobaculum aquaticum MP-01, The First Cultivated Group 23 Acidobacterium.</title>
        <authorList>
            <person name="Stamps B.W."/>
            <person name="Losey N.A."/>
            <person name="Lawson P.A."/>
            <person name="Stevenson B.S."/>
        </authorList>
    </citation>
    <scope>NUCLEOTIDE SEQUENCE [LARGE SCALE GENOMIC DNA]</scope>
    <source>
        <strain evidence="5 6">MP-01</strain>
    </source>
</reference>
<comment type="caution">
    <text evidence="5">The sequence shown here is derived from an EMBL/GenBank/DDBJ whole genome shotgun (WGS) entry which is preliminary data.</text>
</comment>
<dbReference type="SUPFAM" id="SSF48179">
    <property type="entry name" value="6-phosphogluconate dehydrogenase C-terminal domain-like"/>
    <property type="match status" value="1"/>
</dbReference>
<evidence type="ECO:0000256" key="2">
    <source>
        <dbReference type="ARBA" id="ARBA00023002"/>
    </source>
</evidence>
<dbReference type="PROSITE" id="PS51168">
    <property type="entry name" value="CHORISMATE_MUT_2"/>
    <property type="match status" value="1"/>
</dbReference>
<dbReference type="STRING" id="1312852.EG19_08900"/>
<evidence type="ECO:0000259" key="3">
    <source>
        <dbReference type="PROSITE" id="PS51168"/>
    </source>
</evidence>
<dbReference type="GO" id="GO:0070403">
    <property type="term" value="F:NAD+ binding"/>
    <property type="evidence" value="ECO:0007669"/>
    <property type="project" value="InterPro"/>
</dbReference>
<dbReference type="GO" id="GO:0008977">
    <property type="term" value="F:prephenate dehydrogenase (NAD+) activity"/>
    <property type="evidence" value="ECO:0007669"/>
    <property type="project" value="InterPro"/>
</dbReference>
<dbReference type="Gene3D" id="1.10.3660.10">
    <property type="entry name" value="6-phosphogluconate dehydrogenase C-terminal like domain"/>
    <property type="match status" value="1"/>
</dbReference>
<organism evidence="5 6">
    <name type="scientific">Thermoanaerobaculum aquaticum</name>
    <dbReference type="NCBI Taxonomy" id="1312852"/>
    <lineage>
        <taxon>Bacteria</taxon>
        <taxon>Pseudomonadati</taxon>
        <taxon>Acidobacteriota</taxon>
        <taxon>Thermoanaerobaculia</taxon>
        <taxon>Thermoanaerobaculales</taxon>
        <taxon>Thermoanaerobaculaceae</taxon>
        <taxon>Thermoanaerobaculum</taxon>
    </lineage>
</organism>
<dbReference type="GO" id="GO:0006571">
    <property type="term" value="P:tyrosine biosynthetic process"/>
    <property type="evidence" value="ECO:0007669"/>
    <property type="project" value="InterPro"/>
</dbReference>
<dbReference type="OrthoDB" id="1522519at2"/>
<dbReference type="InterPro" id="IPR036263">
    <property type="entry name" value="Chorismate_II_sf"/>
</dbReference>
<dbReference type="InterPro" id="IPR036979">
    <property type="entry name" value="CM_dom_sf"/>
</dbReference>
<dbReference type="PANTHER" id="PTHR21363:SF0">
    <property type="entry name" value="PREPHENATE DEHYDROGENASE [NADP(+)]"/>
    <property type="match status" value="1"/>
</dbReference>
<dbReference type="InterPro" id="IPR008927">
    <property type="entry name" value="6-PGluconate_DH-like_C_sf"/>
</dbReference>
<dbReference type="GO" id="GO:0004106">
    <property type="term" value="F:chorismate mutase activity"/>
    <property type="evidence" value="ECO:0007669"/>
    <property type="project" value="UniProtKB-EC"/>
</dbReference>
<accession>A0A062Y1V6</accession>
<dbReference type="GO" id="GO:0004665">
    <property type="term" value="F:prephenate dehydrogenase (NADP+) activity"/>
    <property type="evidence" value="ECO:0007669"/>
    <property type="project" value="InterPro"/>
</dbReference>
<sequence>MDLAQLRDAIADVDRALLELLRRRMDLAAQVGQVKAAQGLPVVVRDVEDRVLTRARQHAEACGVSPEIMEAIFAAVIRGSVERQHRVGVELRRQRGQKVLVVGGAGAMGGWFRHFLSLVGHQVEALDPAWSPVPPSEGLYTRLADVPLSQYAFIIVAVPLDRTPAVLSEIVGLRPPGLVVEIASIKSHLEEALREAEETGVRVACLHPMFGPGKSPYQSLTFVLACRREPELEQQTILPLLQHPYTHVIPVPFPHHDRLMGWLLGLAHLTGMLFGRALAASGLDPRELAACASTTFERQAATAASVLSEDPDLYLDIQRLNPHRHQVYEATRKSLEELVKLVEAGDREGFRQLMQEARQALPELNGRP</sequence>
<dbReference type="Proteomes" id="UP000027284">
    <property type="component" value="Unassembled WGS sequence"/>
</dbReference>
<dbReference type="InterPro" id="IPR050812">
    <property type="entry name" value="Preph/Arog_dehydrog"/>
</dbReference>
<dbReference type="RefSeq" id="WP_038046638.1">
    <property type="nucleotide sequence ID" value="NZ_JMFG01000004.1"/>
</dbReference>
<evidence type="ECO:0000256" key="1">
    <source>
        <dbReference type="ARBA" id="ARBA00012404"/>
    </source>
</evidence>